<keyword evidence="3" id="KW-1185">Reference proteome</keyword>
<evidence type="ECO:0000313" key="3">
    <source>
        <dbReference type="Proteomes" id="UP000244925"/>
    </source>
</evidence>
<dbReference type="EMBL" id="PUBV01000035">
    <property type="protein sequence ID" value="PWB06097.1"/>
    <property type="molecule type" value="Genomic_DNA"/>
</dbReference>
<name>A0A2V1INX9_9BACT</name>
<dbReference type="AlphaFoldDB" id="A0A2V1INX9"/>
<reference evidence="3" key="1">
    <citation type="submission" date="2018-02" db="EMBL/GenBank/DDBJ databases">
        <authorList>
            <person name="Clavel T."/>
            <person name="Strowig T."/>
        </authorList>
    </citation>
    <scope>NUCLEOTIDE SEQUENCE [LARGE SCALE GENOMIC DNA]</scope>
    <source>
        <strain evidence="3">DSM 100764</strain>
    </source>
</reference>
<keyword evidence="1" id="KW-0812">Transmembrane</keyword>
<gene>
    <name evidence="2" type="ORF">C5O25_11385</name>
</gene>
<evidence type="ECO:0000256" key="1">
    <source>
        <dbReference type="SAM" id="Phobius"/>
    </source>
</evidence>
<protein>
    <submittedName>
        <fullName evidence="2">Uncharacterized protein</fullName>
    </submittedName>
</protein>
<evidence type="ECO:0000313" key="2">
    <source>
        <dbReference type="EMBL" id="PWB06097.1"/>
    </source>
</evidence>
<keyword evidence="1" id="KW-0472">Membrane</keyword>
<organism evidence="2 3">
    <name type="scientific">Paramuribaculum intestinale</name>
    <dbReference type="NCBI Taxonomy" id="2094151"/>
    <lineage>
        <taxon>Bacteria</taxon>
        <taxon>Pseudomonadati</taxon>
        <taxon>Bacteroidota</taxon>
        <taxon>Bacteroidia</taxon>
        <taxon>Bacteroidales</taxon>
        <taxon>Muribaculaceae</taxon>
        <taxon>Paramuribaculum</taxon>
    </lineage>
</organism>
<comment type="caution">
    <text evidence="2">The sequence shown here is derived from an EMBL/GenBank/DDBJ whole genome shotgun (WGS) entry which is preliminary data.</text>
</comment>
<keyword evidence="1" id="KW-1133">Transmembrane helix</keyword>
<dbReference type="Proteomes" id="UP000244925">
    <property type="component" value="Unassembled WGS sequence"/>
</dbReference>
<feature type="transmembrane region" description="Helical" evidence="1">
    <location>
        <begin position="56"/>
        <end position="75"/>
    </location>
</feature>
<proteinExistence type="predicted"/>
<sequence>MSSLLIYSGLSSLLLGAILGLIAAIKGFALNNYKIELITKPNPIIKKKLQKYTKPALLFFIIGAILLAIGISIGLTT</sequence>
<accession>A0A2V1INX9</accession>
<feature type="transmembrane region" description="Helical" evidence="1">
    <location>
        <begin position="6"/>
        <end position="25"/>
    </location>
</feature>